<dbReference type="Proteomes" id="UP000317650">
    <property type="component" value="Chromosome 11"/>
</dbReference>
<evidence type="ECO:0000313" key="1">
    <source>
        <dbReference type="EMBL" id="THU55796.1"/>
    </source>
</evidence>
<sequence length="149" mass="16913">MDQIKYILDLVFQTSSFQLLTYVSRMWLEHILSSIKGRAISSIINLEEGTPIEFQGGRSPKEINPKLRICKGSTWYQSSVLGVSLLFYSHLSALHSRLKQFPQLLKRSSLNFTVISTIANHPLISSSKTFIHSPKTPPNHTLKLYPKQA</sequence>
<reference evidence="1 2" key="1">
    <citation type="journal article" date="2019" name="Nat. Plants">
        <title>Genome sequencing of Musa balbisiana reveals subgenome evolution and function divergence in polyploid bananas.</title>
        <authorList>
            <person name="Yao X."/>
        </authorList>
    </citation>
    <scope>NUCLEOTIDE SEQUENCE [LARGE SCALE GENOMIC DNA]</scope>
    <source>
        <strain evidence="2">cv. DH-PKW</strain>
        <tissue evidence="1">Leaves</tissue>
    </source>
</reference>
<comment type="caution">
    <text evidence="1">The sequence shown here is derived from an EMBL/GenBank/DDBJ whole genome shotgun (WGS) entry which is preliminary data.</text>
</comment>
<protein>
    <submittedName>
        <fullName evidence="1">Uncharacterized protein</fullName>
    </submittedName>
</protein>
<organism evidence="1 2">
    <name type="scientific">Musa balbisiana</name>
    <name type="common">Banana</name>
    <dbReference type="NCBI Taxonomy" id="52838"/>
    <lineage>
        <taxon>Eukaryota</taxon>
        <taxon>Viridiplantae</taxon>
        <taxon>Streptophyta</taxon>
        <taxon>Embryophyta</taxon>
        <taxon>Tracheophyta</taxon>
        <taxon>Spermatophyta</taxon>
        <taxon>Magnoliopsida</taxon>
        <taxon>Liliopsida</taxon>
        <taxon>Zingiberales</taxon>
        <taxon>Musaceae</taxon>
        <taxon>Musa</taxon>
    </lineage>
</organism>
<accession>A0A4V6T499</accession>
<dbReference type="AlphaFoldDB" id="A0A4V6T499"/>
<keyword evidence="2" id="KW-1185">Reference proteome</keyword>
<name>A0A4V6T499_MUSBA</name>
<dbReference type="EMBL" id="PYDT01000007">
    <property type="protein sequence ID" value="THU55796.1"/>
    <property type="molecule type" value="Genomic_DNA"/>
</dbReference>
<evidence type="ECO:0000313" key="2">
    <source>
        <dbReference type="Proteomes" id="UP000317650"/>
    </source>
</evidence>
<proteinExistence type="predicted"/>
<gene>
    <name evidence="1" type="ORF">C4D60_Mb11t10370</name>
</gene>